<dbReference type="GO" id="GO:0032934">
    <property type="term" value="F:sterol binding"/>
    <property type="evidence" value="ECO:0007669"/>
    <property type="project" value="TreeGrafter"/>
</dbReference>
<dbReference type="CTD" id="9810525"/>
<evidence type="ECO:0000256" key="3">
    <source>
        <dbReference type="ARBA" id="ARBA00022989"/>
    </source>
</evidence>
<comment type="subcellular location">
    <subcellularLocation>
        <location evidence="1">Membrane</location>
        <topology evidence="1">Single-pass membrane protein</topology>
    </subcellularLocation>
</comment>
<dbReference type="Proteomes" id="UP000483820">
    <property type="component" value="Chromosome I"/>
</dbReference>
<evidence type="ECO:0000259" key="8">
    <source>
        <dbReference type="PROSITE" id="PS51778"/>
    </source>
</evidence>
<evidence type="ECO:0000256" key="1">
    <source>
        <dbReference type="ARBA" id="ARBA00004167"/>
    </source>
</evidence>
<dbReference type="GO" id="GO:0140268">
    <property type="term" value="C:endoplasmic reticulum-plasma membrane contact site"/>
    <property type="evidence" value="ECO:0007669"/>
    <property type="project" value="TreeGrafter"/>
</dbReference>
<reference evidence="9 10" key="1">
    <citation type="submission" date="2019-12" db="EMBL/GenBank/DDBJ databases">
        <title>Chromosome-level assembly of the Caenorhabditis remanei genome.</title>
        <authorList>
            <person name="Teterina A.A."/>
            <person name="Willis J.H."/>
            <person name="Phillips P.C."/>
        </authorList>
    </citation>
    <scope>NUCLEOTIDE SEQUENCE [LARGE SCALE GENOMIC DNA]</scope>
    <source>
        <strain evidence="9 10">PX506</strain>
        <tissue evidence="9">Whole organism</tissue>
    </source>
</reference>
<dbReference type="GeneID" id="9810525"/>
<dbReference type="InterPro" id="IPR004182">
    <property type="entry name" value="GRAM"/>
</dbReference>
<evidence type="ECO:0000256" key="4">
    <source>
        <dbReference type="ARBA" id="ARBA00023136"/>
    </source>
</evidence>
<feature type="compositionally biased region" description="Basic and acidic residues" evidence="6">
    <location>
        <begin position="54"/>
        <end position="65"/>
    </location>
</feature>
<dbReference type="PANTHER" id="PTHR23319:SF4">
    <property type="entry name" value="GRAM DOMAIN CONTAINING 1B, ISOFORM E"/>
    <property type="match status" value="1"/>
</dbReference>
<feature type="domain" description="VASt" evidence="8">
    <location>
        <begin position="444"/>
        <end position="615"/>
    </location>
</feature>
<dbReference type="Pfam" id="PF16016">
    <property type="entry name" value="VASt"/>
    <property type="match status" value="1"/>
</dbReference>
<keyword evidence="4 7" id="KW-0472">Membrane</keyword>
<dbReference type="AlphaFoldDB" id="A0A6A5HSP9"/>
<keyword evidence="2 7" id="KW-0812">Transmembrane</keyword>
<feature type="compositionally biased region" description="Low complexity" evidence="6">
    <location>
        <begin position="1"/>
        <end position="23"/>
    </location>
</feature>
<evidence type="ECO:0000313" key="9">
    <source>
        <dbReference type="EMBL" id="KAF1770948.1"/>
    </source>
</evidence>
<sequence length="751" mass="85509">MTSSVTSSSTPTMTMTTRPTSLSDSGVQLSPDAETTLPSLTSPLSDSNSSMMSDDGKRGDDTQRAKSRMEKYFAEKTDKNIFMKIIHPSYHERNQQFKKNFVDKGLIDENDQFLASYSCAYQREILAQGRMFISQFHVCFHANIMGWETTLVIPMKEIKLVKKMKAAYIFPNSIQIERNTSEKYFFASFINRDKSFQVLTTAHQKMVGEEARAMTREEVWDMVYNNEDKTPVCRKKRTRKTEINAYSRYCFSLFIIRLFLLEPSCDWYHQPSIKTLAQLSLSLFVPRSVMQRINSLEAFAEEIPYLPERLDEMRDRVRNLRVTNRLTVAIPAENLDGSFPTPMSINTDNIWDCLNPQNQTPPDGSTPASSIKTASTENMSTLATSPTFTVSSTSDSTTMKPSDKDNTSQSSTSSDFHDDDSTAHLSEQFDMDDEEVQCPCSEHTGRLIMDQEVKVSVEKLYELLFTENDFMSEYNKKNRVDSFVAATWVRNHQGENTRSCTYTIFVANPLASKDIVVNEKQVLIHFTNPKHGFIMQKETQNSGVPYADHFTVNCQYCVSRTGPTSCRVKVHAAIVYKKSIWGVVKGFVEKGTFSALDEHYKILSKMFEEYTLKNPEPEKRSIVSANFPDLDVTLKPSDKTPEIRRRRTKMPAGDRLIAGGEVSKSLEFAPMPREIQPITVTSSAEYKPFLYIITALLALFLILNLYVLRGFQKESTAVAINNNQDLGQMLSILMDQVKELKEKVDQMKANQ</sequence>
<feature type="coiled-coil region" evidence="5">
    <location>
        <begin position="723"/>
        <end position="750"/>
    </location>
</feature>
<name>A0A6A5HSP9_CAERE</name>
<dbReference type="EMBL" id="WUAV01000001">
    <property type="protein sequence ID" value="KAF1770948.1"/>
    <property type="molecule type" value="Genomic_DNA"/>
</dbReference>
<protein>
    <recommendedName>
        <fullName evidence="8">VASt domain-containing protein</fullName>
    </recommendedName>
</protein>
<feature type="compositionally biased region" description="Polar residues" evidence="6">
    <location>
        <begin position="350"/>
        <end position="383"/>
    </location>
</feature>
<feature type="transmembrane region" description="Helical" evidence="7">
    <location>
        <begin position="689"/>
        <end position="708"/>
    </location>
</feature>
<dbReference type="CDD" id="cd13220">
    <property type="entry name" value="PH-GRAM_GRAMDC"/>
    <property type="match status" value="1"/>
</dbReference>
<dbReference type="Gene3D" id="2.30.29.30">
    <property type="entry name" value="Pleckstrin-homology domain (PH domain)/Phosphotyrosine-binding domain (PTB)"/>
    <property type="match status" value="1"/>
</dbReference>
<feature type="region of interest" description="Disordered" evidence="6">
    <location>
        <begin position="350"/>
        <end position="421"/>
    </location>
</feature>
<dbReference type="InterPro" id="IPR011993">
    <property type="entry name" value="PH-like_dom_sf"/>
</dbReference>
<gene>
    <name evidence="9" type="ORF">GCK72_002772</name>
</gene>
<dbReference type="InterPro" id="IPR051482">
    <property type="entry name" value="Cholesterol_transport"/>
</dbReference>
<organism evidence="9 10">
    <name type="scientific">Caenorhabditis remanei</name>
    <name type="common">Caenorhabditis vulgaris</name>
    <dbReference type="NCBI Taxonomy" id="31234"/>
    <lineage>
        <taxon>Eukaryota</taxon>
        <taxon>Metazoa</taxon>
        <taxon>Ecdysozoa</taxon>
        <taxon>Nematoda</taxon>
        <taxon>Chromadorea</taxon>
        <taxon>Rhabditida</taxon>
        <taxon>Rhabditina</taxon>
        <taxon>Rhabditomorpha</taxon>
        <taxon>Rhabditoidea</taxon>
        <taxon>Rhabditidae</taxon>
        <taxon>Peloderinae</taxon>
        <taxon>Caenorhabditis</taxon>
    </lineage>
</organism>
<evidence type="ECO:0000256" key="7">
    <source>
        <dbReference type="SAM" id="Phobius"/>
    </source>
</evidence>
<dbReference type="GO" id="GO:0005789">
    <property type="term" value="C:endoplasmic reticulum membrane"/>
    <property type="evidence" value="ECO:0007669"/>
    <property type="project" value="TreeGrafter"/>
</dbReference>
<evidence type="ECO:0000256" key="2">
    <source>
        <dbReference type="ARBA" id="ARBA00022692"/>
    </source>
</evidence>
<proteinExistence type="predicted"/>
<dbReference type="GO" id="GO:0032366">
    <property type="term" value="P:intracellular sterol transport"/>
    <property type="evidence" value="ECO:0007669"/>
    <property type="project" value="TreeGrafter"/>
</dbReference>
<dbReference type="RefSeq" id="XP_053592237.1">
    <property type="nucleotide sequence ID" value="XM_053723592.1"/>
</dbReference>
<feature type="compositionally biased region" description="Low complexity" evidence="6">
    <location>
        <begin position="35"/>
        <end position="53"/>
    </location>
</feature>
<dbReference type="SMART" id="SM00568">
    <property type="entry name" value="GRAM"/>
    <property type="match status" value="1"/>
</dbReference>
<evidence type="ECO:0000313" key="10">
    <source>
        <dbReference type="Proteomes" id="UP000483820"/>
    </source>
</evidence>
<dbReference type="KEGG" id="crq:GCK72_002772"/>
<dbReference type="Pfam" id="PF02893">
    <property type="entry name" value="GRAM"/>
    <property type="match status" value="1"/>
</dbReference>
<accession>A0A6A5HSP9</accession>
<dbReference type="GO" id="GO:0005886">
    <property type="term" value="C:plasma membrane"/>
    <property type="evidence" value="ECO:0007669"/>
    <property type="project" value="TreeGrafter"/>
</dbReference>
<evidence type="ECO:0000256" key="6">
    <source>
        <dbReference type="SAM" id="MobiDB-lite"/>
    </source>
</evidence>
<comment type="caution">
    <text evidence="9">The sequence shown here is derived from an EMBL/GenBank/DDBJ whole genome shotgun (WGS) entry which is preliminary data.</text>
</comment>
<feature type="region of interest" description="Disordered" evidence="6">
    <location>
        <begin position="1"/>
        <end position="65"/>
    </location>
</feature>
<evidence type="ECO:0000256" key="5">
    <source>
        <dbReference type="SAM" id="Coils"/>
    </source>
</evidence>
<dbReference type="GO" id="GO:0120015">
    <property type="term" value="F:sterol transfer activity"/>
    <property type="evidence" value="ECO:0007669"/>
    <property type="project" value="TreeGrafter"/>
</dbReference>
<dbReference type="PROSITE" id="PS51778">
    <property type="entry name" value="VAST"/>
    <property type="match status" value="1"/>
</dbReference>
<dbReference type="InterPro" id="IPR031968">
    <property type="entry name" value="VASt"/>
</dbReference>
<feature type="compositionally biased region" description="Low complexity" evidence="6">
    <location>
        <begin position="384"/>
        <end position="398"/>
    </location>
</feature>
<dbReference type="PANTHER" id="PTHR23319">
    <property type="entry name" value="GRAM DOMAIN CONTAINING 1B, ISOFORM E"/>
    <property type="match status" value="1"/>
</dbReference>
<keyword evidence="5" id="KW-0175">Coiled coil</keyword>
<keyword evidence="3 7" id="KW-1133">Transmembrane helix</keyword>